<evidence type="ECO:0000313" key="3">
    <source>
        <dbReference type="EMBL" id="NYE74996.1"/>
    </source>
</evidence>
<comment type="similarity">
    <text evidence="1">Belongs to the AHA1 family.</text>
</comment>
<dbReference type="EMBL" id="JACCBU010000001">
    <property type="protein sequence ID" value="NYE74996.1"/>
    <property type="molecule type" value="Genomic_DNA"/>
</dbReference>
<dbReference type="Gene3D" id="3.30.530.20">
    <property type="match status" value="1"/>
</dbReference>
<accession>A0A7Y9IDK8</accession>
<gene>
    <name evidence="3" type="ORF">BKA15_006325</name>
</gene>
<name>A0A7Y9IDK8_9ACTN</name>
<dbReference type="InterPro" id="IPR013538">
    <property type="entry name" value="ASHA1/2-like_C"/>
</dbReference>
<organism evidence="3 4">
    <name type="scientific">Microlunatus parietis</name>
    <dbReference type="NCBI Taxonomy" id="682979"/>
    <lineage>
        <taxon>Bacteria</taxon>
        <taxon>Bacillati</taxon>
        <taxon>Actinomycetota</taxon>
        <taxon>Actinomycetes</taxon>
        <taxon>Propionibacteriales</taxon>
        <taxon>Propionibacteriaceae</taxon>
        <taxon>Microlunatus</taxon>
    </lineage>
</organism>
<dbReference type="AlphaFoldDB" id="A0A7Y9IDK8"/>
<sequence length="211" mass="23137">MNPLEHVKAVTREVRTGERDGKPTKIAIARRAFPAGQDDVWDALTNAERLPRWFLPVSGDLEVGGRYQFEGNAGGTVETCRQPELIKTTWEFGDQVSWLEIRLSPDGDRTSVELIHEAHVDPEFAKQYGPGAVGVGWDGAFLGLGLHLESGAERPEEVASWPTTPEGVEFHRYAADDWARADIGDGTDPAEARAAAEAVLAFYTVVPEEQP</sequence>
<dbReference type="Pfam" id="PF08327">
    <property type="entry name" value="AHSA1"/>
    <property type="match status" value="1"/>
</dbReference>
<dbReference type="SUPFAM" id="SSF55961">
    <property type="entry name" value="Bet v1-like"/>
    <property type="match status" value="1"/>
</dbReference>
<dbReference type="CDD" id="cd08899">
    <property type="entry name" value="SRPBCC_CalC_Aha1-like_6"/>
    <property type="match status" value="1"/>
</dbReference>
<feature type="domain" description="Activator of Hsp90 ATPase homologue 1/2-like C-terminal" evidence="2">
    <location>
        <begin position="37"/>
        <end position="138"/>
    </location>
</feature>
<evidence type="ECO:0000259" key="2">
    <source>
        <dbReference type="Pfam" id="PF08327"/>
    </source>
</evidence>
<evidence type="ECO:0000256" key="1">
    <source>
        <dbReference type="ARBA" id="ARBA00006817"/>
    </source>
</evidence>
<keyword evidence="4" id="KW-1185">Reference proteome</keyword>
<dbReference type="InterPro" id="IPR023393">
    <property type="entry name" value="START-like_dom_sf"/>
</dbReference>
<evidence type="ECO:0000313" key="4">
    <source>
        <dbReference type="Proteomes" id="UP000569914"/>
    </source>
</evidence>
<dbReference type="Proteomes" id="UP000569914">
    <property type="component" value="Unassembled WGS sequence"/>
</dbReference>
<reference evidence="3 4" key="1">
    <citation type="submission" date="2020-07" db="EMBL/GenBank/DDBJ databases">
        <title>Sequencing the genomes of 1000 actinobacteria strains.</title>
        <authorList>
            <person name="Klenk H.-P."/>
        </authorList>
    </citation>
    <scope>NUCLEOTIDE SEQUENCE [LARGE SCALE GENOMIC DNA]</scope>
    <source>
        <strain evidence="3 4">DSM 22083</strain>
    </source>
</reference>
<comment type="caution">
    <text evidence="3">The sequence shown here is derived from an EMBL/GenBank/DDBJ whole genome shotgun (WGS) entry which is preliminary data.</text>
</comment>
<protein>
    <submittedName>
        <fullName evidence="3">Uncharacterized protein YndB with AHSA1/START domain</fullName>
    </submittedName>
</protein>
<proteinExistence type="inferred from homology"/>
<dbReference type="RefSeq" id="WP_179757574.1">
    <property type="nucleotide sequence ID" value="NZ_JACCBU010000001.1"/>
</dbReference>